<dbReference type="InterPro" id="IPR013149">
    <property type="entry name" value="ADH-like_C"/>
</dbReference>
<dbReference type="SUPFAM" id="SSF50129">
    <property type="entry name" value="GroES-like"/>
    <property type="match status" value="1"/>
</dbReference>
<comment type="cofactor">
    <cofactor evidence="4">
        <name>Zn(2+)</name>
        <dbReference type="ChEBI" id="CHEBI:29105"/>
    </cofactor>
</comment>
<evidence type="ECO:0000256" key="4">
    <source>
        <dbReference type="RuleBase" id="RU361277"/>
    </source>
</evidence>
<proteinExistence type="inferred from homology"/>
<keyword evidence="1 4" id="KW-0479">Metal-binding</keyword>
<evidence type="ECO:0000313" key="7">
    <source>
        <dbReference type="Proteomes" id="UP001385892"/>
    </source>
</evidence>
<sequence length="363" mass="38617">MTTPTHMQAAVLKAAGDLRYETVAVPSTLGPQDTLVKVMAAGICGSDIGRVMVTGTYRFPTIPGHEFAGVIEAVGSEVSNVKPGDRVAIAPLLPCMQCDACHRGNYSLCDDYSFLGSRTDGGFAQYVKAPARNLVRFPDTIGFEEAATIESAAIILHGIHKINLRAGDSVAVIGIGALGYFAVRLAKLSGARPVIAVDIDDTKLAMAREAGADICINASASDLHQQIRAATGGAGADVVLETAGNNAGRETAIHAARKQGTIVIYGSAHQDVVFKPATFERVLRNELHLVGSWNSYSVPFPGKEWFDLIGMIEAGELSARPLISHIRPLSEAPRIFREIAERSFGGYSKVIFLPHGTPETIDH</sequence>
<protein>
    <submittedName>
        <fullName evidence="6">Galactitol-1-phosphate 5-dehydrogenase</fullName>
    </submittedName>
</protein>
<dbReference type="EMBL" id="JBBKZT010000001">
    <property type="protein sequence ID" value="MEJ8845571.1"/>
    <property type="molecule type" value="Genomic_DNA"/>
</dbReference>
<comment type="similarity">
    <text evidence="4">Belongs to the zinc-containing alcohol dehydrogenase family.</text>
</comment>
<dbReference type="InterPro" id="IPR013154">
    <property type="entry name" value="ADH-like_N"/>
</dbReference>
<keyword evidence="2 4" id="KW-0862">Zinc</keyword>
<dbReference type="InterPro" id="IPR050129">
    <property type="entry name" value="Zn_alcohol_dh"/>
</dbReference>
<dbReference type="Pfam" id="PF08240">
    <property type="entry name" value="ADH_N"/>
    <property type="match status" value="1"/>
</dbReference>
<gene>
    <name evidence="6" type="ORF">WKW82_02865</name>
</gene>
<dbReference type="Gene3D" id="3.90.180.10">
    <property type="entry name" value="Medium-chain alcohol dehydrogenases, catalytic domain"/>
    <property type="match status" value="1"/>
</dbReference>
<accession>A0ABU8WDK5</accession>
<dbReference type="SUPFAM" id="SSF51735">
    <property type="entry name" value="NAD(P)-binding Rossmann-fold domains"/>
    <property type="match status" value="1"/>
</dbReference>
<dbReference type="InterPro" id="IPR036291">
    <property type="entry name" value="NAD(P)-bd_dom_sf"/>
</dbReference>
<name>A0ABU8WDK5_9BURK</name>
<dbReference type="PANTHER" id="PTHR43401">
    <property type="entry name" value="L-THREONINE 3-DEHYDROGENASE"/>
    <property type="match status" value="1"/>
</dbReference>
<dbReference type="InterPro" id="IPR002328">
    <property type="entry name" value="ADH_Zn_CS"/>
</dbReference>
<dbReference type="PANTHER" id="PTHR43401:SF2">
    <property type="entry name" value="L-THREONINE 3-DEHYDROGENASE"/>
    <property type="match status" value="1"/>
</dbReference>
<keyword evidence="3" id="KW-0560">Oxidoreductase</keyword>
<evidence type="ECO:0000313" key="6">
    <source>
        <dbReference type="EMBL" id="MEJ8845571.1"/>
    </source>
</evidence>
<evidence type="ECO:0000259" key="5">
    <source>
        <dbReference type="SMART" id="SM00829"/>
    </source>
</evidence>
<dbReference type="InterPro" id="IPR020843">
    <property type="entry name" value="ER"/>
</dbReference>
<evidence type="ECO:0000256" key="2">
    <source>
        <dbReference type="ARBA" id="ARBA00022833"/>
    </source>
</evidence>
<reference evidence="6 7" key="1">
    <citation type="submission" date="2024-03" db="EMBL/GenBank/DDBJ databases">
        <title>Novel species of the genus Variovorax.</title>
        <authorList>
            <person name="Liu Q."/>
            <person name="Xin Y.-H."/>
        </authorList>
    </citation>
    <scope>NUCLEOTIDE SEQUENCE [LARGE SCALE GENOMIC DNA]</scope>
    <source>
        <strain evidence="6 7">KACC 18900</strain>
    </source>
</reference>
<evidence type="ECO:0000256" key="3">
    <source>
        <dbReference type="ARBA" id="ARBA00023002"/>
    </source>
</evidence>
<dbReference type="PROSITE" id="PS00059">
    <property type="entry name" value="ADH_ZINC"/>
    <property type="match status" value="1"/>
</dbReference>
<dbReference type="Proteomes" id="UP001385892">
    <property type="component" value="Unassembled WGS sequence"/>
</dbReference>
<keyword evidence="7" id="KW-1185">Reference proteome</keyword>
<dbReference type="Gene3D" id="3.40.50.720">
    <property type="entry name" value="NAD(P)-binding Rossmann-like Domain"/>
    <property type="match status" value="1"/>
</dbReference>
<dbReference type="CDD" id="cd08236">
    <property type="entry name" value="sugar_DH"/>
    <property type="match status" value="1"/>
</dbReference>
<evidence type="ECO:0000256" key="1">
    <source>
        <dbReference type="ARBA" id="ARBA00022723"/>
    </source>
</evidence>
<dbReference type="Pfam" id="PF00107">
    <property type="entry name" value="ADH_zinc_N"/>
    <property type="match status" value="1"/>
</dbReference>
<comment type="caution">
    <text evidence="6">The sequence shown here is derived from an EMBL/GenBank/DDBJ whole genome shotgun (WGS) entry which is preliminary data.</text>
</comment>
<feature type="domain" description="Enoyl reductase (ER)" evidence="5">
    <location>
        <begin position="16"/>
        <end position="352"/>
    </location>
</feature>
<organism evidence="6 7">
    <name type="scientific">Variovorax rhizosphaerae</name>
    <dbReference type="NCBI Taxonomy" id="1836200"/>
    <lineage>
        <taxon>Bacteria</taxon>
        <taxon>Pseudomonadati</taxon>
        <taxon>Pseudomonadota</taxon>
        <taxon>Betaproteobacteria</taxon>
        <taxon>Burkholderiales</taxon>
        <taxon>Comamonadaceae</taxon>
        <taxon>Variovorax</taxon>
    </lineage>
</organism>
<dbReference type="InterPro" id="IPR011032">
    <property type="entry name" value="GroES-like_sf"/>
</dbReference>
<dbReference type="SMART" id="SM00829">
    <property type="entry name" value="PKS_ER"/>
    <property type="match status" value="1"/>
</dbReference>
<dbReference type="RefSeq" id="WP_340340730.1">
    <property type="nucleotide sequence ID" value="NZ_JBBKZT010000001.1"/>
</dbReference>